<evidence type="ECO:0000256" key="8">
    <source>
        <dbReference type="ARBA" id="ARBA00047851"/>
    </source>
</evidence>
<feature type="binding site" evidence="10">
    <location>
        <position position="88"/>
    </location>
    <ligand>
        <name>Mg(2+)</name>
        <dbReference type="ChEBI" id="CHEBI:18420"/>
    </ligand>
</feature>
<protein>
    <recommendedName>
        <fullName evidence="10">Thiamine-phosphate synthase</fullName>
        <shortName evidence="10">TP synthase</shortName>
        <shortName evidence="10">TPS</shortName>
        <ecNumber evidence="10">2.5.1.3</ecNumber>
    </recommendedName>
    <alternativeName>
        <fullName evidence="10">Thiamine-phosphate pyrophosphorylase</fullName>
        <shortName evidence="10">TMP pyrophosphorylase</shortName>
        <shortName evidence="10">TMP-PPase</shortName>
    </alternativeName>
</protein>
<evidence type="ECO:0000256" key="5">
    <source>
        <dbReference type="ARBA" id="ARBA00022842"/>
    </source>
</evidence>
<dbReference type="Gene3D" id="3.20.20.70">
    <property type="entry name" value="Aldolase class I"/>
    <property type="match status" value="1"/>
</dbReference>
<dbReference type="AlphaFoldDB" id="C7LY53"/>
<accession>C7LY53</accession>
<dbReference type="EMBL" id="CP001631">
    <property type="protein sequence ID" value="ACU53661.1"/>
    <property type="molecule type" value="Genomic_DNA"/>
</dbReference>
<comment type="caution">
    <text evidence="10">Lacks conserved residue(s) required for the propagation of feature annotation.</text>
</comment>
<dbReference type="InterPro" id="IPR013785">
    <property type="entry name" value="Aldolase_TIM"/>
</dbReference>
<comment type="similarity">
    <text evidence="10 11">Belongs to the thiamine-phosphate synthase family.</text>
</comment>
<feature type="binding site" evidence="10">
    <location>
        <begin position="132"/>
        <end position="134"/>
    </location>
    <ligand>
        <name>2-[(2R,5Z)-2-carboxy-4-methylthiazol-5(2H)-ylidene]ethyl phosphate</name>
        <dbReference type="ChEBI" id="CHEBI:62899"/>
    </ligand>
</feature>
<feature type="binding site" evidence="10">
    <location>
        <begin position="36"/>
        <end position="40"/>
    </location>
    <ligand>
        <name>4-amino-2-methyl-5-(diphosphooxymethyl)pyrimidine</name>
        <dbReference type="ChEBI" id="CHEBI:57841"/>
    </ligand>
</feature>
<organism evidence="15 16">
    <name type="scientific">Acidimicrobium ferrooxidans (strain DSM 10331 / JCM 15462 / NBRC 103882 / ICP)</name>
    <dbReference type="NCBI Taxonomy" id="525909"/>
    <lineage>
        <taxon>Bacteria</taxon>
        <taxon>Bacillati</taxon>
        <taxon>Actinomycetota</taxon>
        <taxon>Acidimicrobiia</taxon>
        <taxon>Acidimicrobiales</taxon>
        <taxon>Acidimicrobiaceae</taxon>
        <taxon>Acidimicrobium</taxon>
    </lineage>
</organism>
<evidence type="ECO:0000259" key="14">
    <source>
        <dbReference type="Pfam" id="PF02581"/>
    </source>
</evidence>
<evidence type="ECO:0000256" key="12">
    <source>
        <dbReference type="RuleBase" id="RU004253"/>
    </source>
</evidence>
<dbReference type="InterPro" id="IPR036206">
    <property type="entry name" value="ThiamineP_synth_sf"/>
</dbReference>
<comment type="pathway">
    <text evidence="2 10 12">Cofactor biosynthesis; thiamine diphosphate biosynthesis; thiamine phosphate from 4-amino-2-methyl-5-diphosphomethylpyrimidine and 4-methyl-5-(2-phosphoethyl)-thiazole: step 1/1.</text>
</comment>
<evidence type="ECO:0000256" key="11">
    <source>
        <dbReference type="RuleBase" id="RU003826"/>
    </source>
</evidence>
<evidence type="ECO:0000256" key="4">
    <source>
        <dbReference type="ARBA" id="ARBA00022723"/>
    </source>
</evidence>
<comment type="function">
    <text evidence="1 10">Condenses 4-methyl-5-(beta-hydroxyethyl)thiazole monophosphate (THZ-P) and 2-methyl-4-amino-5-hydroxymethyl pyrimidine pyrophosphate (HMP-PP) to form thiamine monophosphate (TMP).</text>
</comment>
<reference evidence="15 16" key="1">
    <citation type="journal article" date="2009" name="Stand. Genomic Sci.">
        <title>Complete genome sequence of Acidimicrobium ferrooxidans type strain (ICP).</title>
        <authorList>
            <person name="Clum A."/>
            <person name="Nolan M."/>
            <person name="Lang E."/>
            <person name="Glavina Del Rio T."/>
            <person name="Tice H."/>
            <person name="Copeland A."/>
            <person name="Cheng J.F."/>
            <person name="Lucas S."/>
            <person name="Chen F."/>
            <person name="Bruce D."/>
            <person name="Goodwin L."/>
            <person name="Pitluck S."/>
            <person name="Ivanova N."/>
            <person name="Mavrommatis K."/>
            <person name="Mikhailova N."/>
            <person name="Pati A."/>
            <person name="Chen A."/>
            <person name="Palaniappan K."/>
            <person name="Goker M."/>
            <person name="Spring S."/>
            <person name="Land M."/>
            <person name="Hauser L."/>
            <person name="Chang Y.J."/>
            <person name="Jeffries C.C."/>
            <person name="Chain P."/>
            <person name="Bristow J."/>
            <person name="Eisen J.A."/>
            <person name="Markowitz V."/>
            <person name="Hugenholtz P."/>
            <person name="Kyrpides N.C."/>
            <person name="Klenk H.P."/>
            <person name="Lapidus A."/>
        </authorList>
    </citation>
    <scope>NUCLEOTIDE SEQUENCE [LARGE SCALE GENOMIC DNA]</scope>
    <source>
        <strain evidence="16">DSM 10331 / JCM 15462 / NBRC 103882 / ICP</strain>
    </source>
</reference>
<comment type="catalytic activity">
    <reaction evidence="9 10 11">
        <text>2-[(2R,5Z)-2-carboxy-4-methylthiazol-5(2H)-ylidene]ethyl phosphate + 4-amino-2-methyl-5-(diphosphooxymethyl)pyrimidine + 2 H(+) = thiamine phosphate + CO2 + diphosphate</text>
        <dbReference type="Rhea" id="RHEA:47844"/>
        <dbReference type="ChEBI" id="CHEBI:15378"/>
        <dbReference type="ChEBI" id="CHEBI:16526"/>
        <dbReference type="ChEBI" id="CHEBI:33019"/>
        <dbReference type="ChEBI" id="CHEBI:37575"/>
        <dbReference type="ChEBI" id="CHEBI:57841"/>
        <dbReference type="ChEBI" id="CHEBI:62899"/>
        <dbReference type="EC" id="2.5.1.3"/>
    </reaction>
</comment>
<feature type="binding site" evidence="10">
    <location>
        <position position="69"/>
    </location>
    <ligand>
        <name>Mg(2+)</name>
        <dbReference type="ChEBI" id="CHEBI:18420"/>
    </ligand>
</feature>
<evidence type="ECO:0000256" key="7">
    <source>
        <dbReference type="ARBA" id="ARBA00047334"/>
    </source>
</evidence>
<dbReference type="UniPathway" id="UPA00060">
    <property type="reaction ID" value="UER00141"/>
</dbReference>
<keyword evidence="16" id="KW-1185">Reference proteome</keyword>
<dbReference type="eggNOG" id="COG0352">
    <property type="taxonomic scope" value="Bacteria"/>
</dbReference>
<comment type="catalytic activity">
    <reaction evidence="8 10 11">
        <text>2-(2-carboxy-4-methylthiazol-5-yl)ethyl phosphate + 4-amino-2-methyl-5-(diphosphooxymethyl)pyrimidine + 2 H(+) = thiamine phosphate + CO2 + diphosphate</text>
        <dbReference type="Rhea" id="RHEA:47848"/>
        <dbReference type="ChEBI" id="CHEBI:15378"/>
        <dbReference type="ChEBI" id="CHEBI:16526"/>
        <dbReference type="ChEBI" id="CHEBI:33019"/>
        <dbReference type="ChEBI" id="CHEBI:37575"/>
        <dbReference type="ChEBI" id="CHEBI:57841"/>
        <dbReference type="ChEBI" id="CHEBI:62890"/>
        <dbReference type="EC" id="2.5.1.3"/>
    </reaction>
</comment>
<evidence type="ECO:0000313" key="15">
    <source>
        <dbReference type="EMBL" id="ACU53661.1"/>
    </source>
</evidence>
<sequence length="231" mass="24522">MTRSLGDRCLYLCVPLRRDLLAFVDATVRGGVDIVQLRAKDAPDGLVLRAARDLARLLARRGVPFIVNDRPDIALASDADGVHVGQDDLDVGTVRSLVGPDRIVGLSTHAPAEFNAASPLADYLSVGPVEPTPTKPGRPGTGRSYVAFAHRAAEARPRFITGNVTAQAIPALVAAGARRFVVVRALTEAPDPRQAAHDLRAAIELAREQPSWGTPGAATLTHNRRSSTPVL</sequence>
<feature type="binding site" evidence="10">
    <location>
        <position position="135"/>
    </location>
    <ligand>
        <name>4-amino-2-methyl-5-(diphosphooxymethyl)pyrimidine</name>
        <dbReference type="ChEBI" id="CHEBI:57841"/>
    </ligand>
</feature>
<dbReference type="GO" id="GO:0009228">
    <property type="term" value="P:thiamine biosynthetic process"/>
    <property type="evidence" value="ECO:0007669"/>
    <property type="project" value="UniProtKB-KW"/>
</dbReference>
<dbReference type="GO" id="GO:0000287">
    <property type="term" value="F:magnesium ion binding"/>
    <property type="evidence" value="ECO:0007669"/>
    <property type="project" value="UniProtKB-UniRule"/>
</dbReference>
<keyword evidence="3 10" id="KW-0808">Transferase</keyword>
<dbReference type="PANTHER" id="PTHR20857:SF15">
    <property type="entry name" value="THIAMINE-PHOSPHATE SYNTHASE"/>
    <property type="match status" value="1"/>
</dbReference>
<dbReference type="OrthoDB" id="3243336at2"/>
<dbReference type="InterPro" id="IPR034291">
    <property type="entry name" value="TMP_synthase"/>
</dbReference>
<dbReference type="NCBIfam" id="TIGR00693">
    <property type="entry name" value="thiE"/>
    <property type="match status" value="1"/>
</dbReference>
<evidence type="ECO:0000256" key="9">
    <source>
        <dbReference type="ARBA" id="ARBA00047883"/>
    </source>
</evidence>
<gene>
    <name evidence="10" type="primary">thiE</name>
    <name evidence="15" type="ordered locus">Afer_0711</name>
</gene>
<dbReference type="GO" id="GO:0005737">
    <property type="term" value="C:cytoplasm"/>
    <property type="evidence" value="ECO:0007669"/>
    <property type="project" value="TreeGrafter"/>
</dbReference>
<dbReference type="RefSeq" id="WP_015798150.1">
    <property type="nucleotide sequence ID" value="NC_013124.1"/>
</dbReference>
<comment type="cofactor">
    <cofactor evidence="10">
        <name>Mg(2+)</name>
        <dbReference type="ChEBI" id="CHEBI:18420"/>
    </cofactor>
    <text evidence="10">Binds 1 Mg(2+) ion per subunit.</text>
</comment>
<evidence type="ECO:0000256" key="13">
    <source>
        <dbReference type="SAM" id="MobiDB-lite"/>
    </source>
</evidence>
<dbReference type="CDD" id="cd00564">
    <property type="entry name" value="TMP_TenI"/>
    <property type="match status" value="1"/>
</dbReference>
<evidence type="ECO:0000256" key="2">
    <source>
        <dbReference type="ARBA" id="ARBA00005165"/>
    </source>
</evidence>
<dbReference type="GO" id="GO:0009229">
    <property type="term" value="P:thiamine diphosphate biosynthetic process"/>
    <property type="evidence" value="ECO:0007669"/>
    <property type="project" value="UniProtKB-UniRule"/>
</dbReference>
<dbReference type="GO" id="GO:0004789">
    <property type="term" value="F:thiamine-phosphate diphosphorylase activity"/>
    <property type="evidence" value="ECO:0007669"/>
    <property type="project" value="UniProtKB-UniRule"/>
</dbReference>
<feature type="binding site" evidence="10">
    <location>
        <position position="107"/>
    </location>
    <ligand>
        <name>4-amino-2-methyl-5-(diphosphooxymethyl)pyrimidine</name>
        <dbReference type="ChEBI" id="CHEBI:57841"/>
    </ligand>
</feature>
<dbReference type="EC" id="2.5.1.3" evidence="10"/>
<evidence type="ECO:0000313" key="16">
    <source>
        <dbReference type="Proteomes" id="UP000000771"/>
    </source>
</evidence>
<dbReference type="HAMAP" id="MF_00097">
    <property type="entry name" value="TMP_synthase"/>
    <property type="match status" value="1"/>
</dbReference>
<dbReference type="Pfam" id="PF02581">
    <property type="entry name" value="TMP-TENI"/>
    <property type="match status" value="1"/>
</dbReference>
<dbReference type="InterPro" id="IPR022998">
    <property type="entry name" value="ThiamineP_synth_TenI"/>
</dbReference>
<evidence type="ECO:0000256" key="1">
    <source>
        <dbReference type="ARBA" id="ARBA00003814"/>
    </source>
</evidence>
<evidence type="ECO:0000256" key="10">
    <source>
        <dbReference type="HAMAP-Rule" id="MF_00097"/>
    </source>
</evidence>
<name>C7LY53_ACIFD</name>
<dbReference type="HOGENOM" id="CLU_018272_3_0_11"/>
<dbReference type="STRING" id="525909.Afer_0711"/>
<feature type="binding site" evidence="10">
    <location>
        <position position="68"/>
    </location>
    <ligand>
        <name>4-amino-2-methyl-5-(diphosphooxymethyl)pyrimidine</name>
        <dbReference type="ChEBI" id="CHEBI:57841"/>
    </ligand>
</feature>
<keyword evidence="4 10" id="KW-0479">Metal-binding</keyword>
<keyword evidence="6 10" id="KW-0784">Thiamine biosynthesis</keyword>
<feature type="domain" description="Thiamine phosphate synthase/TenI" evidence="14">
    <location>
        <begin position="12"/>
        <end position="186"/>
    </location>
</feature>
<comment type="catalytic activity">
    <reaction evidence="7 10 11">
        <text>4-methyl-5-(2-phosphooxyethyl)-thiazole + 4-amino-2-methyl-5-(diphosphooxymethyl)pyrimidine + H(+) = thiamine phosphate + diphosphate</text>
        <dbReference type="Rhea" id="RHEA:22328"/>
        <dbReference type="ChEBI" id="CHEBI:15378"/>
        <dbReference type="ChEBI" id="CHEBI:33019"/>
        <dbReference type="ChEBI" id="CHEBI:37575"/>
        <dbReference type="ChEBI" id="CHEBI:57841"/>
        <dbReference type="ChEBI" id="CHEBI:58296"/>
        <dbReference type="EC" id="2.5.1.3"/>
    </reaction>
</comment>
<feature type="region of interest" description="Disordered" evidence="13">
    <location>
        <begin position="207"/>
        <end position="231"/>
    </location>
</feature>
<dbReference type="SUPFAM" id="SSF51391">
    <property type="entry name" value="Thiamin phosphate synthase"/>
    <property type="match status" value="1"/>
</dbReference>
<dbReference type="PANTHER" id="PTHR20857">
    <property type="entry name" value="THIAMINE-PHOSPHATE PYROPHOSPHORYLASE"/>
    <property type="match status" value="1"/>
</dbReference>
<keyword evidence="5 10" id="KW-0460">Magnesium</keyword>
<proteinExistence type="inferred from homology"/>
<evidence type="ECO:0000256" key="3">
    <source>
        <dbReference type="ARBA" id="ARBA00022679"/>
    </source>
</evidence>
<dbReference type="KEGG" id="afo:Afer_0711"/>
<evidence type="ECO:0000256" key="6">
    <source>
        <dbReference type="ARBA" id="ARBA00022977"/>
    </source>
</evidence>
<dbReference type="Proteomes" id="UP000000771">
    <property type="component" value="Chromosome"/>
</dbReference>